<accession>A0ABN9UPV8</accession>
<comment type="caution">
    <text evidence="3">The sequence shown here is derived from an EMBL/GenBank/DDBJ whole genome shotgun (WGS) entry which is preliminary data.</text>
</comment>
<evidence type="ECO:0000256" key="2">
    <source>
        <dbReference type="SAM" id="SignalP"/>
    </source>
</evidence>
<keyword evidence="2" id="KW-0732">Signal</keyword>
<feature type="signal peptide" evidence="2">
    <location>
        <begin position="1"/>
        <end position="34"/>
    </location>
</feature>
<feature type="compositionally biased region" description="Polar residues" evidence="1">
    <location>
        <begin position="117"/>
        <end position="131"/>
    </location>
</feature>
<reference evidence="3" key="1">
    <citation type="submission" date="2023-10" db="EMBL/GenBank/DDBJ databases">
        <authorList>
            <person name="Chen Y."/>
            <person name="Shah S."/>
            <person name="Dougan E. K."/>
            <person name="Thang M."/>
            <person name="Chan C."/>
        </authorList>
    </citation>
    <scope>NUCLEOTIDE SEQUENCE [LARGE SCALE GENOMIC DNA]</scope>
</reference>
<evidence type="ECO:0000313" key="3">
    <source>
        <dbReference type="EMBL" id="CAK0861106.1"/>
    </source>
</evidence>
<proteinExistence type="predicted"/>
<organism evidence="3 4">
    <name type="scientific">Prorocentrum cordatum</name>
    <dbReference type="NCBI Taxonomy" id="2364126"/>
    <lineage>
        <taxon>Eukaryota</taxon>
        <taxon>Sar</taxon>
        <taxon>Alveolata</taxon>
        <taxon>Dinophyceae</taxon>
        <taxon>Prorocentrales</taxon>
        <taxon>Prorocentraceae</taxon>
        <taxon>Prorocentrum</taxon>
    </lineage>
</organism>
<feature type="region of interest" description="Disordered" evidence="1">
    <location>
        <begin position="62"/>
        <end position="131"/>
    </location>
</feature>
<protein>
    <submittedName>
        <fullName evidence="3">Uncharacterized protein</fullName>
    </submittedName>
</protein>
<feature type="compositionally biased region" description="Low complexity" evidence="1">
    <location>
        <begin position="65"/>
        <end position="76"/>
    </location>
</feature>
<gene>
    <name evidence="3" type="ORF">PCOR1329_LOCUS49873</name>
</gene>
<sequence length="131" mass="13681">MARAQGSMATLKEPFKHFTLTSLCLLVKAIASMGKQCCVPGGPGSAPLRSEAPICHEACQGRGQAAPPVEGAEPEPTCGRENTLAPERSESWVAARRDSKPRFKDLARSATAREATGVQSSEKGIGSSSAL</sequence>
<evidence type="ECO:0000313" key="4">
    <source>
        <dbReference type="Proteomes" id="UP001189429"/>
    </source>
</evidence>
<dbReference type="Proteomes" id="UP001189429">
    <property type="component" value="Unassembled WGS sequence"/>
</dbReference>
<dbReference type="EMBL" id="CAUYUJ010016041">
    <property type="protein sequence ID" value="CAK0861106.1"/>
    <property type="molecule type" value="Genomic_DNA"/>
</dbReference>
<keyword evidence="4" id="KW-1185">Reference proteome</keyword>
<evidence type="ECO:0000256" key="1">
    <source>
        <dbReference type="SAM" id="MobiDB-lite"/>
    </source>
</evidence>
<name>A0ABN9UPV8_9DINO</name>
<feature type="chain" id="PRO_5045557343" evidence="2">
    <location>
        <begin position="35"/>
        <end position="131"/>
    </location>
</feature>
<feature type="compositionally biased region" description="Basic and acidic residues" evidence="1">
    <location>
        <begin position="87"/>
        <end position="107"/>
    </location>
</feature>